<dbReference type="AlphaFoldDB" id="A0AAD7ZWH4"/>
<evidence type="ECO:0000256" key="3">
    <source>
        <dbReference type="ARBA" id="ARBA00022692"/>
    </source>
</evidence>
<keyword evidence="8" id="KW-0807">Transducer</keyword>
<reference evidence="9" key="2">
    <citation type="submission" date="2023-05" db="EMBL/GenBank/DDBJ databases">
        <authorList>
            <person name="Fouks B."/>
        </authorList>
    </citation>
    <scope>NUCLEOTIDE SEQUENCE</scope>
    <source>
        <strain evidence="9">Stay&amp;Tobe</strain>
        <tissue evidence="9">Testes</tissue>
    </source>
</reference>
<evidence type="ECO:0000313" key="9">
    <source>
        <dbReference type="EMBL" id="KAJ9588215.1"/>
    </source>
</evidence>
<keyword evidence="10" id="KW-1185">Reference proteome</keyword>
<keyword evidence="7" id="KW-0675">Receptor</keyword>
<evidence type="ECO:0000256" key="7">
    <source>
        <dbReference type="ARBA" id="ARBA00023170"/>
    </source>
</evidence>
<dbReference type="GO" id="GO:0004984">
    <property type="term" value="F:olfactory receptor activity"/>
    <property type="evidence" value="ECO:0007669"/>
    <property type="project" value="InterPro"/>
</dbReference>
<dbReference type="GO" id="GO:0005549">
    <property type="term" value="F:odorant binding"/>
    <property type="evidence" value="ECO:0007669"/>
    <property type="project" value="InterPro"/>
</dbReference>
<accession>A0AAD7ZWH4</accession>
<keyword evidence="5" id="KW-1133">Transmembrane helix</keyword>
<evidence type="ECO:0000256" key="8">
    <source>
        <dbReference type="ARBA" id="ARBA00023224"/>
    </source>
</evidence>
<dbReference type="InterPro" id="IPR004117">
    <property type="entry name" value="7tm6_olfct_rcpt"/>
</dbReference>
<evidence type="ECO:0000256" key="1">
    <source>
        <dbReference type="ARBA" id="ARBA00004141"/>
    </source>
</evidence>
<keyword evidence="3" id="KW-0812">Transmembrane</keyword>
<keyword evidence="6" id="KW-0472">Membrane</keyword>
<keyword evidence="4" id="KW-0552">Olfaction</keyword>
<reference evidence="9" key="1">
    <citation type="journal article" date="2023" name="IScience">
        <title>Live-bearing cockroach genome reveals convergent evolutionary mechanisms linked to viviparity in insects and beyond.</title>
        <authorList>
            <person name="Fouks B."/>
            <person name="Harrison M.C."/>
            <person name="Mikhailova A.A."/>
            <person name="Marchal E."/>
            <person name="English S."/>
            <person name="Carruthers M."/>
            <person name="Jennings E.C."/>
            <person name="Chiamaka E.L."/>
            <person name="Frigard R.A."/>
            <person name="Pippel M."/>
            <person name="Attardo G.M."/>
            <person name="Benoit J.B."/>
            <person name="Bornberg-Bauer E."/>
            <person name="Tobe S.S."/>
        </authorList>
    </citation>
    <scope>NUCLEOTIDE SEQUENCE</scope>
    <source>
        <strain evidence="9">Stay&amp;Tobe</strain>
    </source>
</reference>
<evidence type="ECO:0000256" key="4">
    <source>
        <dbReference type="ARBA" id="ARBA00022725"/>
    </source>
</evidence>
<sequence length="52" mass="6044">SESVMYSAYGSGWYNGSYRYKRHLQMIIIRAQKPVVLSVGKFYDMSLKSFAE</sequence>
<evidence type="ECO:0000313" key="10">
    <source>
        <dbReference type="Proteomes" id="UP001233999"/>
    </source>
</evidence>
<organism evidence="9 10">
    <name type="scientific">Diploptera punctata</name>
    <name type="common">Pacific beetle cockroach</name>
    <dbReference type="NCBI Taxonomy" id="6984"/>
    <lineage>
        <taxon>Eukaryota</taxon>
        <taxon>Metazoa</taxon>
        <taxon>Ecdysozoa</taxon>
        <taxon>Arthropoda</taxon>
        <taxon>Hexapoda</taxon>
        <taxon>Insecta</taxon>
        <taxon>Pterygota</taxon>
        <taxon>Neoptera</taxon>
        <taxon>Polyneoptera</taxon>
        <taxon>Dictyoptera</taxon>
        <taxon>Blattodea</taxon>
        <taxon>Blaberoidea</taxon>
        <taxon>Blaberidae</taxon>
        <taxon>Diplopterinae</taxon>
        <taxon>Diploptera</taxon>
    </lineage>
</organism>
<dbReference type="GO" id="GO:0007165">
    <property type="term" value="P:signal transduction"/>
    <property type="evidence" value="ECO:0007669"/>
    <property type="project" value="UniProtKB-KW"/>
</dbReference>
<comment type="subcellular location">
    <subcellularLocation>
        <location evidence="1">Membrane</location>
        <topology evidence="1">Multi-pass membrane protein</topology>
    </subcellularLocation>
</comment>
<dbReference type="Pfam" id="PF02949">
    <property type="entry name" value="7tm_6"/>
    <property type="match status" value="1"/>
</dbReference>
<feature type="non-terminal residue" evidence="9">
    <location>
        <position position="52"/>
    </location>
</feature>
<gene>
    <name evidence="9" type="ORF">L9F63_018379</name>
</gene>
<protein>
    <submittedName>
        <fullName evidence="9">Uncharacterized protein</fullName>
    </submittedName>
</protein>
<comment type="caution">
    <text evidence="9">The sequence shown here is derived from an EMBL/GenBank/DDBJ whole genome shotgun (WGS) entry which is preliminary data.</text>
</comment>
<dbReference type="EMBL" id="JASPKZ010005701">
    <property type="protein sequence ID" value="KAJ9588215.1"/>
    <property type="molecule type" value="Genomic_DNA"/>
</dbReference>
<evidence type="ECO:0000256" key="5">
    <source>
        <dbReference type="ARBA" id="ARBA00022989"/>
    </source>
</evidence>
<dbReference type="Proteomes" id="UP001233999">
    <property type="component" value="Unassembled WGS sequence"/>
</dbReference>
<dbReference type="GO" id="GO:0016020">
    <property type="term" value="C:membrane"/>
    <property type="evidence" value="ECO:0007669"/>
    <property type="project" value="UniProtKB-SubCell"/>
</dbReference>
<name>A0AAD7ZWH4_DIPPU</name>
<feature type="non-terminal residue" evidence="9">
    <location>
        <position position="1"/>
    </location>
</feature>
<evidence type="ECO:0000256" key="2">
    <source>
        <dbReference type="ARBA" id="ARBA00022606"/>
    </source>
</evidence>
<evidence type="ECO:0000256" key="6">
    <source>
        <dbReference type="ARBA" id="ARBA00023136"/>
    </source>
</evidence>
<proteinExistence type="predicted"/>
<keyword evidence="2" id="KW-0716">Sensory transduction</keyword>